<reference evidence="1" key="1">
    <citation type="journal article" date="2023" name="Mol. Phylogenet. Evol.">
        <title>Genome-scale phylogeny and comparative genomics of the fungal order Sordariales.</title>
        <authorList>
            <person name="Hensen N."/>
            <person name="Bonometti L."/>
            <person name="Westerberg I."/>
            <person name="Brannstrom I.O."/>
            <person name="Guillou S."/>
            <person name="Cros-Aarteil S."/>
            <person name="Calhoun S."/>
            <person name="Haridas S."/>
            <person name="Kuo A."/>
            <person name="Mondo S."/>
            <person name="Pangilinan J."/>
            <person name="Riley R."/>
            <person name="LaButti K."/>
            <person name="Andreopoulos B."/>
            <person name="Lipzen A."/>
            <person name="Chen C."/>
            <person name="Yan M."/>
            <person name="Daum C."/>
            <person name="Ng V."/>
            <person name="Clum A."/>
            <person name="Steindorff A."/>
            <person name="Ohm R.A."/>
            <person name="Martin F."/>
            <person name="Silar P."/>
            <person name="Natvig D.O."/>
            <person name="Lalanne C."/>
            <person name="Gautier V."/>
            <person name="Ament-Velasquez S.L."/>
            <person name="Kruys A."/>
            <person name="Hutchinson M.I."/>
            <person name="Powell A.J."/>
            <person name="Barry K."/>
            <person name="Miller A.N."/>
            <person name="Grigoriev I.V."/>
            <person name="Debuchy R."/>
            <person name="Gladieux P."/>
            <person name="Hiltunen Thoren M."/>
            <person name="Johannesson H."/>
        </authorList>
    </citation>
    <scope>NUCLEOTIDE SEQUENCE</scope>
    <source>
        <strain evidence="1">SMH4131-1</strain>
    </source>
</reference>
<dbReference type="EMBL" id="JAUEPO010000001">
    <property type="protein sequence ID" value="KAK3337006.1"/>
    <property type="molecule type" value="Genomic_DNA"/>
</dbReference>
<organism evidence="1 2">
    <name type="scientific">Cercophora scortea</name>
    <dbReference type="NCBI Taxonomy" id="314031"/>
    <lineage>
        <taxon>Eukaryota</taxon>
        <taxon>Fungi</taxon>
        <taxon>Dikarya</taxon>
        <taxon>Ascomycota</taxon>
        <taxon>Pezizomycotina</taxon>
        <taxon>Sordariomycetes</taxon>
        <taxon>Sordariomycetidae</taxon>
        <taxon>Sordariales</taxon>
        <taxon>Lasiosphaeriaceae</taxon>
        <taxon>Cercophora</taxon>
    </lineage>
</organism>
<keyword evidence="2" id="KW-1185">Reference proteome</keyword>
<evidence type="ECO:0000313" key="1">
    <source>
        <dbReference type="EMBL" id="KAK3337006.1"/>
    </source>
</evidence>
<comment type="caution">
    <text evidence="1">The sequence shown here is derived from an EMBL/GenBank/DDBJ whole genome shotgun (WGS) entry which is preliminary data.</text>
</comment>
<reference evidence="1" key="2">
    <citation type="submission" date="2023-06" db="EMBL/GenBank/DDBJ databases">
        <authorList>
            <consortium name="Lawrence Berkeley National Laboratory"/>
            <person name="Haridas S."/>
            <person name="Hensen N."/>
            <person name="Bonometti L."/>
            <person name="Westerberg I."/>
            <person name="Brannstrom I.O."/>
            <person name="Guillou S."/>
            <person name="Cros-Aarteil S."/>
            <person name="Calhoun S."/>
            <person name="Kuo A."/>
            <person name="Mondo S."/>
            <person name="Pangilinan J."/>
            <person name="Riley R."/>
            <person name="Labutti K."/>
            <person name="Andreopoulos B."/>
            <person name="Lipzen A."/>
            <person name="Chen C."/>
            <person name="Yanf M."/>
            <person name="Daum C."/>
            <person name="Ng V."/>
            <person name="Clum A."/>
            <person name="Steindorff A."/>
            <person name="Ohm R."/>
            <person name="Martin F."/>
            <person name="Silar P."/>
            <person name="Natvig D."/>
            <person name="Lalanne C."/>
            <person name="Gautier V."/>
            <person name="Ament-Velasquez S.L."/>
            <person name="Kruys A."/>
            <person name="Hutchinson M.I."/>
            <person name="Powell A.J."/>
            <person name="Barry K."/>
            <person name="Miller A.N."/>
            <person name="Grigoriev I.V."/>
            <person name="Debuchy R."/>
            <person name="Gladieux P."/>
            <person name="Thoren M.H."/>
            <person name="Johannesson H."/>
        </authorList>
    </citation>
    <scope>NUCLEOTIDE SEQUENCE</scope>
    <source>
        <strain evidence="1">SMH4131-1</strain>
    </source>
</reference>
<name>A0AAE0MLH6_9PEZI</name>
<proteinExistence type="predicted"/>
<evidence type="ECO:0000313" key="2">
    <source>
        <dbReference type="Proteomes" id="UP001286456"/>
    </source>
</evidence>
<accession>A0AAE0MLH6</accession>
<dbReference type="AlphaFoldDB" id="A0AAE0MLH6"/>
<gene>
    <name evidence="1" type="ORF">B0T19DRAFT_58121</name>
</gene>
<sequence>MPEAEQTTNGDFEEIKYHTFRAVEYDRYMSWKDGGKSIFTEGLFRSTQNAQFDVILQRDQLVLVINTTFKLVPV</sequence>
<protein>
    <submittedName>
        <fullName evidence="1">Uncharacterized protein</fullName>
    </submittedName>
</protein>
<dbReference type="Proteomes" id="UP001286456">
    <property type="component" value="Unassembled WGS sequence"/>
</dbReference>